<organism evidence="1 2">
    <name type="scientific">Austropuccinia psidii MF-1</name>
    <dbReference type="NCBI Taxonomy" id="1389203"/>
    <lineage>
        <taxon>Eukaryota</taxon>
        <taxon>Fungi</taxon>
        <taxon>Dikarya</taxon>
        <taxon>Basidiomycota</taxon>
        <taxon>Pucciniomycotina</taxon>
        <taxon>Pucciniomycetes</taxon>
        <taxon>Pucciniales</taxon>
        <taxon>Sphaerophragmiaceae</taxon>
        <taxon>Austropuccinia</taxon>
    </lineage>
</organism>
<sequence length="108" mass="12217">MISPVPSSINLSTPLLGHHPMVTSLLDRSEVIIQPMKDGNGKRTFQLWPIITMSCHQWDSNAKFASRANPAATHSRPEWHLMVRGIFPRTILNQRATYSWPESILPTT</sequence>
<keyword evidence="2" id="KW-1185">Reference proteome</keyword>
<evidence type="ECO:0000313" key="1">
    <source>
        <dbReference type="EMBL" id="MBW0562368.1"/>
    </source>
</evidence>
<evidence type="ECO:0000313" key="2">
    <source>
        <dbReference type="Proteomes" id="UP000765509"/>
    </source>
</evidence>
<proteinExistence type="predicted"/>
<comment type="caution">
    <text evidence="1">The sequence shown here is derived from an EMBL/GenBank/DDBJ whole genome shotgun (WGS) entry which is preliminary data.</text>
</comment>
<name>A0A9Q3PHR7_9BASI</name>
<protein>
    <submittedName>
        <fullName evidence="1">Uncharacterized protein</fullName>
    </submittedName>
</protein>
<dbReference type="EMBL" id="AVOT02072441">
    <property type="protein sequence ID" value="MBW0562368.1"/>
    <property type="molecule type" value="Genomic_DNA"/>
</dbReference>
<dbReference type="AlphaFoldDB" id="A0A9Q3PHR7"/>
<accession>A0A9Q3PHR7</accession>
<dbReference type="Proteomes" id="UP000765509">
    <property type="component" value="Unassembled WGS sequence"/>
</dbReference>
<reference evidence="1" key="1">
    <citation type="submission" date="2021-03" db="EMBL/GenBank/DDBJ databases">
        <title>Draft genome sequence of rust myrtle Austropuccinia psidii MF-1, a brazilian biotype.</title>
        <authorList>
            <person name="Quecine M.C."/>
            <person name="Pachon D.M.R."/>
            <person name="Bonatelli M.L."/>
            <person name="Correr F.H."/>
            <person name="Franceschini L.M."/>
            <person name="Leite T.F."/>
            <person name="Margarido G.R.A."/>
            <person name="Almeida C.A."/>
            <person name="Ferrarezi J.A."/>
            <person name="Labate C.A."/>
        </authorList>
    </citation>
    <scope>NUCLEOTIDE SEQUENCE</scope>
    <source>
        <strain evidence="1">MF-1</strain>
    </source>
</reference>
<gene>
    <name evidence="1" type="ORF">O181_102083</name>
</gene>